<name>A0AAV6TPL4_9ARAC</name>
<comment type="caution">
    <text evidence="8">The sequence shown here is derived from an EMBL/GenBank/DDBJ whole genome shotgun (WGS) entry which is preliminary data.</text>
</comment>
<feature type="transmembrane region" description="Helical" evidence="6">
    <location>
        <begin position="278"/>
        <end position="299"/>
    </location>
</feature>
<dbReference type="PANTHER" id="PTHR16172">
    <property type="entry name" value="MAJOR FACILITATOR SUPERFAMILY DOMAIN-CONTAINING PROTEIN 6-LIKE"/>
    <property type="match status" value="1"/>
</dbReference>
<evidence type="ECO:0000256" key="4">
    <source>
        <dbReference type="ARBA" id="ARBA00022989"/>
    </source>
</evidence>
<dbReference type="GO" id="GO:0016020">
    <property type="term" value="C:membrane"/>
    <property type="evidence" value="ECO:0007669"/>
    <property type="project" value="UniProtKB-SubCell"/>
</dbReference>
<accession>A0AAV6TPL4</accession>
<keyword evidence="9" id="KW-1185">Reference proteome</keyword>
<proteinExistence type="inferred from homology"/>
<gene>
    <name evidence="8" type="ORF">JTE90_008370</name>
</gene>
<evidence type="ECO:0000256" key="6">
    <source>
        <dbReference type="SAM" id="Phobius"/>
    </source>
</evidence>
<dbReference type="EMBL" id="JAFNEN010001531">
    <property type="protein sequence ID" value="KAG8173708.1"/>
    <property type="molecule type" value="Genomic_DNA"/>
</dbReference>
<organism evidence="8 9">
    <name type="scientific">Oedothorax gibbosus</name>
    <dbReference type="NCBI Taxonomy" id="931172"/>
    <lineage>
        <taxon>Eukaryota</taxon>
        <taxon>Metazoa</taxon>
        <taxon>Ecdysozoa</taxon>
        <taxon>Arthropoda</taxon>
        <taxon>Chelicerata</taxon>
        <taxon>Arachnida</taxon>
        <taxon>Araneae</taxon>
        <taxon>Araneomorphae</taxon>
        <taxon>Entelegynae</taxon>
        <taxon>Araneoidea</taxon>
        <taxon>Linyphiidae</taxon>
        <taxon>Erigoninae</taxon>
        <taxon>Oedothorax</taxon>
    </lineage>
</organism>
<evidence type="ECO:0000256" key="3">
    <source>
        <dbReference type="ARBA" id="ARBA00022692"/>
    </source>
</evidence>
<dbReference type="PANTHER" id="PTHR16172:SF41">
    <property type="entry name" value="MAJOR FACILITATOR SUPERFAMILY DOMAIN-CONTAINING PROTEIN 6-LIKE"/>
    <property type="match status" value="1"/>
</dbReference>
<dbReference type="SUPFAM" id="SSF103473">
    <property type="entry name" value="MFS general substrate transporter"/>
    <property type="match status" value="2"/>
</dbReference>
<evidence type="ECO:0000256" key="5">
    <source>
        <dbReference type="ARBA" id="ARBA00023136"/>
    </source>
</evidence>
<feature type="transmembrane region" description="Helical" evidence="6">
    <location>
        <begin position="186"/>
        <end position="204"/>
    </location>
</feature>
<dbReference type="Gene3D" id="1.20.1250.20">
    <property type="entry name" value="MFS general substrate transporter like domains"/>
    <property type="match status" value="2"/>
</dbReference>
<sequence>MPKQAMEKFKRCSISINRPLIPLKLALFCFYGIGGFASPFTTLLLKQRGVTLSELSAMTIFAPIMQILGTSVSGVVSDKIGRSKPVLATNLLLLIIYKLPVVLCTPFDKMWNKSLKLLKKIDALMFMIVIFILGTLFNFTIDFCLWYLDELNASSLLIGIIPSISAVYGLPFLLTSNWWLKKLGTHQIFILALLAYVFCVLGYSVLKNPWLALALDLPNIFTYYLLWVAVIEHSHSIAPERLTSAVIVISGAVHYNAGKTTSGLIGGIVMSEFGGIMAFRLLAIICFSVFVLYTLFFILRRKHISKKHHIDQNGDSKENVKACVIFTI</sequence>
<dbReference type="Proteomes" id="UP000827092">
    <property type="component" value="Unassembled WGS sequence"/>
</dbReference>
<reference evidence="8 9" key="1">
    <citation type="journal article" date="2022" name="Nat. Ecol. Evol.">
        <title>A masculinizing supergene underlies an exaggerated male reproductive morph in a spider.</title>
        <authorList>
            <person name="Hendrickx F."/>
            <person name="De Corte Z."/>
            <person name="Sonet G."/>
            <person name="Van Belleghem S.M."/>
            <person name="Kostlbacher S."/>
            <person name="Vangestel C."/>
        </authorList>
    </citation>
    <scope>NUCLEOTIDE SEQUENCE [LARGE SCALE GENOMIC DNA]</scope>
    <source>
        <strain evidence="8">W744_W776</strain>
    </source>
</reference>
<evidence type="ECO:0000313" key="8">
    <source>
        <dbReference type="EMBL" id="KAG8173708.1"/>
    </source>
</evidence>
<dbReference type="AlphaFoldDB" id="A0AAV6TPL4"/>
<feature type="transmembrane region" description="Helical" evidence="6">
    <location>
        <begin position="57"/>
        <end position="76"/>
    </location>
</feature>
<comment type="subcellular location">
    <subcellularLocation>
        <location evidence="1">Membrane</location>
        <topology evidence="1">Multi-pass membrane protein</topology>
    </subcellularLocation>
</comment>
<evidence type="ECO:0000259" key="7">
    <source>
        <dbReference type="Pfam" id="PF12832"/>
    </source>
</evidence>
<feature type="transmembrane region" description="Helical" evidence="6">
    <location>
        <begin position="210"/>
        <end position="230"/>
    </location>
</feature>
<keyword evidence="3 6" id="KW-0812">Transmembrane</keyword>
<dbReference type="Pfam" id="PF12832">
    <property type="entry name" value="MFS_1_like"/>
    <property type="match status" value="2"/>
</dbReference>
<dbReference type="InterPro" id="IPR024989">
    <property type="entry name" value="MFS_assoc_dom"/>
</dbReference>
<dbReference type="InterPro" id="IPR051717">
    <property type="entry name" value="MFS_MFSD6"/>
</dbReference>
<comment type="similarity">
    <text evidence="2">Belongs to the major facilitator superfamily. MFSD6 family.</text>
</comment>
<feature type="domain" description="Major facilitator superfamily associated" evidence="7">
    <location>
        <begin position="112"/>
        <end position="280"/>
    </location>
</feature>
<keyword evidence="5 6" id="KW-0472">Membrane</keyword>
<dbReference type="InterPro" id="IPR036259">
    <property type="entry name" value="MFS_trans_sf"/>
</dbReference>
<protein>
    <recommendedName>
        <fullName evidence="7">Major facilitator superfamily associated domain-containing protein</fullName>
    </recommendedName>
</protein>
<keyword evidence="4 6" id="KW-1133">Transmembrane helix</keyword>
<feature type="domain" description="Major facilitator superfamily associated" evidence="7">
    <location>
        <begin position="21"/>
        <end position="102"/>
    </location>
</feature>
<evidence type="ECO:0000256" key="1">
    <source>
        <dbReference type="ARBA" id="ARBA00004141"/>
    </source>
</evidence>
<evidence type="ECO:0000256" key="2">
    <source>
        <dbReference type="ARBA" id="ARBA00005241"/>
    </source>
</evidence>
<feature type="transmembrane region" description="Helical" evidence="6">
    <location>
        <begin position="25"/>
        <end position="45"/>
    </location>
</feature>
<feature type="transmembrane region" description="Helical" evidence="6">
    <location>
        <begin position="154"/>
        <end position="174"/>
    </location>
</feature>
<feature type="transmembrane region" description="Helical" evidence="6">
    <location>
        <begin position="88"/>
        <end position="111"/>
    </location>
</feature>
<evidence type="ECO:0000313" key="9">
    <source>
        <dbReference type="Proteomes" id="UP000827092"/>
    </source>
</evidence>
<feature type="transmembrane region" description="Helical" evidence="6">
    <location>
        <begin position="123"/>
        <end position="148"/>
    </location>
</feature>